<feature type="region of interest" description="Disordered" evidence="1">
    <location>
        <begin position="72"/>
        <end position="95"/>
    </location>
</feature>
<dbReference type="AlphaFoldDB" id="A0A840PK50"/>
<dbReference type="EMBL" id="JACHGN010000017">
    <property type="protein sequence ID" value="MBB5137447.1"/>
    <property type="molecule type" value="Genomic_DNA"/>
</dbReference>
<sequence>MTRFHHEAVVADAHNDLPMPLVRRPRSVWASYFSERWYPHLLRGDVASVRGRRAGSALLEAGITALRDVLRPDHEKAGRRSGQPRRLSRQIQRPDEALARLSDAELRTKLDRVTARRPVTPGRQTSGRLQSGGPSARIPGIRTPVSPTAKPDSKSDQGSPAAGAMTVIAFSGRAVRRQALKCARVACP</sequence>
<comment type="caution">
    <text evidence="2">The sequence shown here is derived from an EMBL/GenBank/DDBJ whole genome shotgun (WGS) entry which is preliminary data.</text>
</comment>
<name>A0A840PK50_9ACTN</name>
<evidence type="ECO:0000256" key="1">
    <source>
        <dbReference type="SAM" id="MobiDB-lite"/>
    </source>
</evidence>
<dbReference type="Proteomes" id="UP000578449">
    <property type="component" value="Unassembled WGS sequence"/>
</dbReference>
<evidence type="ECO:0000313" key="2">
    <source>
        <dbReference type="EMBL" id="MBB5137447.1"/>
    </source>
</evidence>
<evidence type="ECO:0008006" key="4">
    <source>
        <dbReference type="Google" id="ProtNLM"/>
    </source>
</evidence>
<reference evidence="2 3" key="1">
    <citation type="submission" date="2020-08" db="EMBL/GenBank/DDBJ databases">
        <title>Genomic Encyclopedia of Type Strains, Phase IV (KMG-IV): sequencing the most valuable type-strain genomes for metagenomic binning, comparative biology and taxonomic classification.</title>
        <authorList>
            <person name="Goeker M."/>
        </authorList>
    </citation>
    <scope>NUCLEOTIDE SEQUENCE [LARGE SCALE GENOMIC DNA]</scope>
    <source>
        <strain evidence="2 3">DSM 45615</strain>
    </source>
</reference>
<feature type="region of interest" description="Disordered" evidence="1">
    <location>
        <begin position="115"/>
        <end position="161"/>
    </location>
</feature>
<feature type="compositionally biased region" description="Polar residues" evidence="1">
    <location>
        <begin position="122"/>
        <end position="133"/>
    </location>
</feature>
<feature type="compositionally biased region" description="Basic residues" evidence="1">
    <location>
        <begin position="79"/>
        <end position="88"/>
    </location>
</feature>
<organism evidence="2 3">
    <name type="scientific">Thermocatellispora tengchongensis</name>
    <dbReference type="NCBI Taxonomy" id="1073253"/>
    <lineage>
        <taxon>Bacteria</taxon>
        <taxon>Bacillati</taxon>
        <taxon>Actinomycetota</taxon>
        <taxon>Actinomycetes</taxon>
        <taxon>Streptosporangiales</taxon>
        <taxon>Streptosporangiaceae</taxon>
        <taxon>Thermocatellispora</taxon>
    </lineage>
</organism>
<dbReference type="RefSeq" id="WP_185054343.1">
    <property type="nucleotide sequence ID" value="NZ_BAABIX010000012.1"/>
</dbReference>
<evidence type="ECO:0000313" key="3">
    <source>
        <dbReference type="Proteomes" id="UP000578449"/>
    </source>
</evidence>
<keyword evidence="3" id="KW-1185">Reference proteome</keyword>
<gene>
    <name evidence="2" type="ORF">HNP84_007199</name>
</gene>
<protein>
    <recommendedName>
        <fullName evidence="4">Membrane dipeptidase</fullName>
    </recommendedName>
</protein>
<accession>A0A840PK50</accession>
<proteinExistence type="predicted"/>